<evidence type="ECO:0000256" key="2">
    <source>
        <dbReference type="ARBA" id="ARBA00022692"/>
    </source>
</evidence>
<dbReference type="GO" id="GO:0005640">
    <property type="term" value="C:nuclear outer membrane"/>
    <property type="evidence" value="ECO:0007669"/>
    <property type="project" value="UniProtKB-SubCell"/>
</dbReference>
<dbReference type="Pfam" id="PF05705">
    <property type="entry name" value="DUF829"/>
    <property type="match status" value="1"/>
</dbReference>
<evidence type="ECO:0000256" key="5">
    <source>
        <dbReference type="ARBA" id="ARBA00023242"/>
    </source>
</evidence>
<gene>
    <name evidence="8" type="primary">TMEM53</name>
</gene>
<dbReference type="SUPFAM" id="SSF53474">
    <property type="entry name" value="alpha/beta-Hydrolases"/>
    <property type="match status" value="1"/>
</dbReference>
<comment type="subcellular location">
    <subcellularLocation>
        <location evidence="6">Nucleus outer membrane</location>
        <topology evidence="6">Single-pass membrane protein</topology>
    </subcellularLocation>
</comment>
<evidence type="ECO:0000256" key="1">
    <source>
        <dbReference type="ARBA" id="ARBA00007387"/>
    </source>
</evidence>
<feature type="compositionally biased region" description="Gly residues" evidence="7">
    <location>
        <begin position="30"/>
        <end position="39"/>
    </location>
</feature>
<keyword evidence="4" id="KW-0472">Membrane</keyword>
<sequence length="310" mass="34300">MAGGSGGSWGVEKGNWALGTPNDRRAWGALEGGGGGGSGPEDPPVSVSWFVAESSTEWGPAGNQPVVILLGWAGCQDRYLAKYSAIYSQKGCAIIRYTAPWKMVFFSESFGIRSLQTPARSLLELLFDYSIENRPVLFHVFSNGGVMLYRYVLEALHKEQPFRSLRVVGTIFDSAPGRRNLRGGLRALGTVLVSTNVLLKYFLLFSFATTAVVMRIILYPLTRFIHESHYDALLKAPSRWPELYLYSKADAVIEVSEVEHMANARQRLGVSVKTVDFSDSAHVSHMRANPTYYSKLCTTFLSDCVRGLPR</sequence>
<dbReference type="Gene3D" id="3.40.50.1820">
    <property type="entry name" value="alpha/beta hydrolase"/>
    <property type="match status" value="1"/>
</dbReference>
<evidence type="ECO:0000313" key="8">
    <source>
        <dbReference type="Ensembl" id="ENSDNVP00000003601.1"/>
    </source>
</evidence>
<evidence type="ECO:0000256" key="4">
    <source>
        <dbReference type="ARBA" id="ARBA00023136"/>
    </source>
</evidence>
<evidence type="ECO:0000313" key="9">
    <source>
        <dbReference type="Proteomes" id="UP000694423"/>
    </source>
</evidence>
<dbReference type="InterPro" id="IPR008547">
    <property type="entry name" value="DUF829_TMEM53"/>
</dbReference>
<dbReference type="PANTHER" id="PTHR12265">
    <property type="entry name" value="TRANSMEMBRANE PROTEIN 53"/>
    <property type="match status" value="1"/>
</dbReference>
<proteinExistence type="inferred from homology"/>
<keyword evidence="9" id="KW-1185">Reference proteome</keyword>
<evidence type="ECO:0000256" key="7">
    <source>
        <dbReference type="SAM" id="MobiDB-lite"/>
    </source>
</evidence>
<organism evidence="8 9">
    <name type="scientific">Dromaius novaehollandiae</name>
    <name type="common">Emu</name>
    <dbReference type="NCBI Taxonomy" id="8790"/>
    <lineage>
        <taxon>Eukaryota</taxon>
        <taxon>Metazoa</taxon>
        <taxon>Chordata</taxon>
        <taxon>Craniata</taxon>
        <taxon>Vertebrata</taxon>
        <taxon>Euteleostomi</taxon>
        <taxon>Archelosauria</taxon>
        <taxon>Archosauria</taxon>
        <taxon>Dinosauria</taxon>
        <taxon>Saurischia</taxon>
        <taxon>Theropoda</taxon>
        <taxon>Coelurosauria</taxon>
        <taxon>Aves</taxon>
        <taxon>Palaeognathae</taxon>
        <taxon>Casuariiformes</taxon>
        <taxon>Dromaiidae</taxon>
        <taxon>Dromaius</taxon>
    </lineage>
</organism>
<evidence type="ECO:0000256" key="6">
    <source>
        <dbReference type="ARBA" id="ARBA00034303"/>
    </source>
</evidence>
<accession>A0A8C4P3A3</accession>
<keyword evidence="3" id="KW-1133">Transmembrane helix</keyword>
<name>A0A8C4P3A3_DRONO</name>
<evidence type="ECO:0000256" key="3">
    <source>
        <dbReference type="ARBA" id="ARBA00022989"/>
    </source>
</evidence>
<protein>
    <submittedName>
        <fullName evidence="8">Transmembrane protein 53</fullName>
    </submittedName>
</protein>
<comment type="similarity">
    <text evidence="1">Belongs to the TMEM53 family.</text>
</comment>
<dbReference type="Proteomes" id="UP000694423">
    <property type="component" value="Unplaced"/>
</dbReference>
<reference evidence="8" key="1">
    <citation type="submission" date="2025-08" db="UniProtKB">
        <authorList>
            <consortium name="Ensembl"/>
        </authorList>
    </citation>
    <scope>IDENTIFICATION</scope>
</reference>
<dbReference type="PANTHER" id="PTHR12265:SF30">
    <property type="entry name" value="TRANSMEMBRANE PROTEIN 53"/>
    <property type="match status" value="1"/>
</dbReference>
<feature type="region of interest" description="Disordered" evidence="7">
    <location>
        <begin position="1"/>
        <end position="41"/>
    </location>
</feature>
<keyword evidence="2" id="KW-0812">Transmembrane</keyword>
<keyword evidence="5" id="KW-0539">Nucleus</keyword>
<dbReference type="InterPro" id="IPR029058">
    <property type="entry name" value="AB_hydrolase_fold"/>
</dbReference>
<dbReference type="Ensembl" id="ENSDNVT00000004331.1">
    <property type="protein sequence ID" value="ENSDNVP00000003601.1"/>
    <property type="gene ID" value="ENSDNVG00000002549.1"/>
</dbReference>
<reference evidence="8" key="2">
    <citation type="submission" date="2025-09" db="UniProtKB">
        <authorList>
            <consortium name="Ensembl"/>
        </authorList>
    </citation>
    <scope>IDENTIFICATION</scope>
</reference>
<dbReference type="AlphaFoldDB" id="A0A8C4P3A3"/>